<feature type="transmembrane region" description="Helical" evidence="7">
    <location>
        <begin position="21"/>
        <end position="42"/>
    </location>
</feature>
<dbReference type="SUPFAM" id="SSF161098">
    <property type="entry name" value="MetI-like"/>
    <property type="match status" value="1"/>
</dbReference>
<feature type="transmembrane region" description="Helical" evidence="7">
    <location>
        <begin position="139"/>
        <end position="160"/>
    </location>
</feature>
<dbReference type="Proteomes" id="UP000250163">
    <property type="component" value="Chromosome MORIYA"/>
</dbReference>
<organism evidence="9 10">
    <name type="scientific">Moritella yayanosii</name>
    <dbReference type="NCBI Taxonomy" id="69539"/>
    <lineage>
        <taxon>Bacteria</taxon>
        <taxon>Pseudomonadati</taxon>
        <taxon>Pseudomonadota</taxon>
        <taxon>Gammaproteobacteria</taxon>
        <taxon>Alteromonadales</taxon>
        <taxon>Moritellaceae</taxon>
        <taxon>Moritella</taxon>
    </lineage>
</organism>
<dbReference type="PROSITE" id="PS50928">
    <property type="entry name" value="ABC_TM1"/>
    <property type="match status" value="1"/>
</dbReference>
<dbReference type="Pfam" id="PF00528">
    <property type="entry name" value="BPD_transp_1"/>
    <property type="match status" value="1"/>
</dbReference>
<evidence type="ECO:0000313" key="10">
    <source>
        <dbReference type="Proteomes" id="UP000250163"/>
    </source>
</evidence>
<sequence>MVMKLNSGGMSARSNMLNFYFIRRLLLVFPTLFIIISLNFFLLQWLPGGPVEAALAKQQGIDNSANALFDETDQITNGQLIDDQLRDKITREYGFDKPIWQRYTETLSRYLSFELGNSYFSKRPVTELIFSKLPVSLSLGFWTLFLTYLIAIPLGVMKANKQGGMFDSTSSLLLFIAYAVPTFIIAIMLLILFAGGVFSWFPLRGLVSANHADLSVTGQLLDYFWHLCLPVAACVASGLASLTVLTRNSIIDQMAQPYLDTAICMGESRTSAIFNHVLPNSMLVIVARLPSDLLSIFIGGTLLVEIVFSLDGVALLGFEALLERDYPVVLGILYCYSLLGLVLNLVGDLIYRWVDPRVDFSEVNG</sequence>
<evidence type="ECO:0000256" key="1">
    <source>
        <dbReference type="ARBA" id="ARBA00004651"/>
    </source>
</evidence>
<evidence type="ECO:0000256" key="2">
    <source>
        <dbReference type="ARBA" id="ARBA00022448"/>
    </source>
</evidence>
<dbReference type="CDD" id="cd06261">
    <property type="entry name" value="TM_PBP2"/>
    <property type="match status" value="1"/>
</dbReference>
<dbReference type="GO" id="GO:0042884">
    <property type="term" value="P:microcin transport"/>
    <property type="evidence" value="ECO:0007669"/>
    <property type="project" value="TreeGrafter"/>
</dbReference>
<keyword evidence="2 7" id="KW-0813">Transport</keyword>
<evidence type="ECO:0000256" key="7">
    <source>
        <dbReference type="RuleBase" id="RU363032"/>
    </source>
</evidence>
<feature type="transmembrane region" description="Helical" evidence="7">
    <location>
        <begin position="293"/>
        <end position="316"/>
    </location>
</feature>
<keyword evidence="6 7" id="KW-0472">Membrane</keyword>
<feature type="domain" description="ABC transmembrane type-1" evidence="8">
    <location>
        <begin position="133"/>
        <end position="351"/>
    </location>
</feature>
<accession>A0A330LJN2</accession>
<proteinExistence type="inferred from homology"/>
<gene>
    <name evidence="9" type="ORF">MORIYA_0134</name>
</gene>
<dbReference type="PANTHER" id="PTHR30465">
    <property type="entry name" value="INNER MEMBRANE ABC TRANSPORTER"/>
    <property type="match status" value="1"/>
</dbReference>
<keyword evidence="3" id="KW-1003">Cell membrane</keyword>
<keyword evidence="4 7" id="KW-0812">Transmembrane</keyword>
<comment type="subcellular location">
    <subcellularLocation>
        <location evidence="1 7">Cell membrane</location>
        <topology evidence="1 7">Multi-pass membrane protein</topology>
    </subcellularLocation>
</comment>
<feature type="transmembrane region" description="Helical" evidence="7">
    <location>
        <begin position="328"/>
        <end position="351"/>
    </location>
</feature>
<feature type="transmembrane region" description="Helical" evidence="7">
    <location>
        <begin position="223"/>
        <end position="245"/>
    </location>
</feature>
<name>A0A330LJN2_9GAMM</name>
<dbReference type="GO" id="GO:0055085">
    <property type="term" value="P:transmembrane transport"/>
    <property type="evidence" value="ECO:0007669"/>
    <property type="project" value="InterPro"/>
</dbReference>
<dbReference type="InterPro" id="IPR035906">
    <property type="entry name" value="MetI-like_sf"/>
</dbReference>
<comment type="similarity">
    <text evidence="7">Belongs to the binding-protein-dependent transport system permease family.</text>
</comment>
<evidence type="ECO:0000256" key="4">
    <source>
        <dbReference type="ARBA" id="ARBA00022692"/>
    </source>
</evidence>
<dbReference type="EMBL" id="LS483250">
    <property type="protein sequence ID" value="SQD76612.1"/>
    <property type="molecule type" value="Genomic_DNA"/>
</dbReference>
<dbReference type="GO" id="GO:0005886">
    <property type="term" value="C:plasma membrane"/>
    <property type="evidence" value="ECO:0007669"/>
    <property type="project" value="UniProtKB-SubCell"/>
</dbReference>
<reference evidence="10" key="1">
    <citation type="submission" date="2018-05" db="EMBL/GenBank/DDBJ databases">
        <authorList>
            <person name="Cea G.-C."/>
            <person name="William W."/>
        </authorList>
    </citation>
    <scope>NUCLEOTIDE SEQUENCE [LARGE SCALE GENOMIC DNA]</scope>
    <source>
        <strain evidence="10">DB21MT 5</strain>
    </source>
</reference>
<dbReference type="PANTHER" id="PTHR30465:SF66">
    <property type="entry name" value="INNER MEMBRANE ABC TRANSPORTER PERMEASE PROTEIN YEJB"/>
    <property type="match status" value="1"/>
</dbReference>
<dbReference type="InterPro" id="IPR000515">
    <property type="entry name" value="MetI-like"/>
</dbReference>
<dbReference type="AlphaFoldDB" id="A0A330LJN2"/>
<evidence type="ECO:0000259" key="8">
    <source>
        <dbReference type="PROSITE" id="PS50928"/>
    </source>
</evidence>
<dbReference type="Gene3D" id="1.10.3720.10">
    <property type="entry name" value="MetI-like"/>
    <property type="match status" value="1"/>
</dbReference>
<evidence type="ECO:0000313" key="9">
    <source>
        <dbReference type="EMBL" id="SQD76612.1"/>
    </source>
</evidence>
<feature type="transmembrane region" description="Helical" evidence="7">
    <location>
        <begin position="172"/>
        <end position="203"/>
    </location>
</feature>
<dbReference type="KEGG" id="mya:MORIYA_0134"/>
<evidence type="ECO:0000256" key="5">
    <source>
        <dbReference type="ARBA" id="ARBA00022989"/>
    </source>
</evidence>
<keyword evidence="10" id="KW-1185">Reference proteome</keyword>
<protein>
    <submittedName>
        <fullName evidence="9">Putative oligopeptide transporter subunit YejB permease component of ABC superfamily</fullName>
    </submittedName>
</protein>
<keyword evidence="5 7" id="KW-1133">Transmembrane helix</keyword>
<evidence type="ECO:0000256" key="6">
    <source>
        <dbReference type="ARBA" id="ARBA00023136"/>
    </source>
</evidence>
<evidence type="ECO:0000256" key="3">
    <source>
        <dbReference type="ARBA" id="ARBA00022475"/>
    </source>
</evidence>